<dbReference type="GO" id="GO:0004190">
    <property type="term" value="F:aspartic-type endopeptidase activity"/>
    <property type="evidence" value="ECO:0007669"/>
    <property type="project" value="InterPro"/>
</dbReference>
<feature type="region of interest" description="Disordered" evidence="1">
    <location>
        <begin position="44"/>
        <end position="77"/>
    </location>
</feature>
<dbReference type="AlphaFoldDB" id="A0A9P1GFZ8"/>
<proteinExistence type="predicted"/>
<keyword evidence="4" id="KW-1185">Reference proteome</keyword>
<evidence type="ECO:0000313" key="4">
    <source>
        <dbReference type="Proteomes" id="UP001152797"/>
    </source>
</evidence>
<gene>
    <name evidence="2" type="ORF">C1SCF055_LOCUS37698</name>
</gene>
<dbReference type="EMBL" id="CAMXCT010005556">
    <property type="protein sequence ID" value="CAI4012656.1"/>
    <property type="molecule type" value="Genomic_DNA"/>
</dbReference>
<organism evidence="2">
    <name type="scientific">Cladocopium goreaui</name>
    <dbReference type="NCBI Taxonomy" id="2562237"/>
    <lineage>
        <taxon>Eukaryota</taxon>
        <taxon>Sar</taxon>
        <taxon>Alveolata</taxon>
        <taxon>Dinophyceae</taxon>
        <taxon>Suessiales</taxon>
        <taxon>Symbiodiniaceae</taxon>
        <taxon>Cladocopium</taxon>
    </lineage>
</organism>
<feature type="compositionally biased region" description="Basic and acidic residues" evidence="1">
    <location>
        <begin position="44"/>
        <end position="64"/>
    </location>
</feature>
<feature type="compositionally biased region" description="Basic and acidic residues" evidence="1">
    <location>
        <begin position="517"/>
        <end position="532"/>
    </location>
</feature>
<evidence type="ECO:0000313" key="2">
    <source>
        <dbReference type="EMBL" id="CAI4012656.1"/>
    </source>
</evidence>
<dbReference type="GO" id="GO:0006508">
    <property type="term" value="P:proteolysis"/>
    <property type="evidence" value="ECO:0007669"/>
    <property type="project" value="InterPro"/>
</dbReference>
<accession>A0A9P1GFZ8</accession>
<dbReference type="EMBL" id="CAMXCT030005556">
    <property type="protein sequence ID" value="CAL4799968.1"/>
    <property type="molecule type" value="Genomic_DNA"/>
</dbReference>
<feature type="compositionally biased region" description="Basic and acidic residues" evidence="1">
    <location>
        <begin position="583"/>
        <end position="612"/>
    </location>
</feature>
<comment type="caution">
    <text evidence="2">The sequence shown here is derived from an EMBL/GenBank/DDBJ whole genome shotgun (WGS) entry which is preliminary data.</text>
</comment>
<dbReference type="Proteomes" id="UP001152797">
    <property type="component" value="Unassembled WGS sequence"/>
</dbReference>
<dbReference type="InterPro" id="IPR001969">
    <property type="entry name" value="Aspartic_peptidase_AS"/>
</dbReference>
<feature type="compositionally biased region" description="Basic residues" evidence="1">
    <location>
        <begin position="738"/>
        <end position="749"/>
    </location>
</feature>
<dbReference type="PROSITE" id="PS00141">
    <property type="entry name" value="ASP_PROTEASE"/>
    <property type="match status" value="1"/>
</dbReference>
<reference evidence="3 4" key="2">
    <citation type="submission" date="2024-05" db="EMBL/GenBank/DDBJ databases">
        <authorList>
            <person name="Chen Y."/>
            <person name="Shah S."/>
            <person name="Dougan E. K."/>
            <person name="Thang M."/>
            <person name="Chan C."/>
        </authorList>
    </citation>
    <scope>NUCLEOTIDE SEQUENCE [LARGE SCALE GENOMIC DNA]</scope>
</reference>
<feature type="compositionally biased region" description="Basic and acidic residues" evidence="1">
    <location>
        <begin position="725"/>
        <end position="737"/>
    </location>
</feature>
<reference evidence="2" key="1">
    <citation type="submission" date="2022-10" db="EMBL/GenBank/DDBJ databases">
        <authorList>
            <person name="Chen Y."/>
            <person name="Dougan E. K."/>
            <person name="Chan C."/>
            <person name="Rhodes N."/>
            <person name="Thang M."/>
        </authorList>
    </citation>
    <scope>NUCLEOTIDE SEQUENCE</scope>
</reference>
<dbReference type="EMBL" id="CAMXCT020005556">
    <property type="protein sequence ID" value="CAL1166031.1"/>
    <property type="molecule type" value="Genomic_DNA"/>
</dbReference>
<evidence type="ECO:0000256" key="1">
    <source>
        <dbReference type="SAM" id="MobiDB-lite"/>
    </source>
</evidence>
<sequence length="855" mass="95599">MPDSGQKLEELSIKLRRYPGEALSTWASRVMEAYKNVQRALARVKKDTRQDVETPKSKDVERGSRVPQADPVAEGQENDWWHQGQWYRWRSWHGRSWSRRDEDESSEEEEPDTLTWAGLESADQEVLPSEILGWVLLRRAGLSAGARLTVLAAAHNSLPFEDVEKAVRDQQEELLMTEWYNQRNSPHHKRTYWPEEDDQRSLAMDHAIDDEQITPEVIHWVARPPMEQAFAHDYEEEEETYDGIYEWDEWAYWPDDGEWHASLDDGSYVAYSEMKPWLEIANVMAVDAELDRELYETYNNFENKPGYSGCLICGDLQHDFRTCPKRSQGSFPGQKGHGKMIGLVEDWSAGCMGGSEYGAPSDAYSSINDLGARDNLLLEGARGDIYMTEDAEGDKSETEGEDVTLKIFAAEEALSSDLSPARSLQYAVVDTGATETVGPLDALDAVMAQRGKVFGQEQVKVDTQKQKQFKFGSARPTVLNPSINREWNLESNLTVDMHEQQKGNSSVCEGYSMVGSKRSDEIDQARIGRKTEVGNQEKTGQVDDQGAALSVKSPEPVPQPGTLAQALEPKCDRSEPQTPVSPDGDRLGDQGHRQGEHKVQEGEGRDWDREEGPNPADCRTVGPPCSHVPMPIGRGSKSGSNGFARWIVCSRCQLRLSYVPAVGAKGTSRSPGRLPADIVTALELGVDDLSTQGIALEAAEKSLMKRLEAAQTEKKDHRLKLKTKKEEITPKEEDEKMKTHRAEKRRSARTKMGASGAGRDSGPELLAYSSTWMASPLGPVRWNKINVLKNVKRTVLCPAFRSKILIEQSWNASLDEVVAAMNDFPSFHLDHMEVCCGQSRLTACIQQMGGKAERI</sequence>
<protein>
    <submittedName>
        <fullName evidence="3">Retrovirus-related Pol polyprotein from transposon TNT 1-94</fullName>
    </submittedName>
</protein>
<name>A0A9P1GFZ8_9DINO</name>
<feature type="region of interest" description="Disordered" evidence="1">
    <location>
        <begin position="725"/>
        <end position="760"/>
    </location>
</feature>
<feature type="region of interest" description="Disordered" evidence="1">
    <location>
        <begin position="500"/>
        <end position="624"/>
    </location>
</feature>
<evidence type="ECO:0000313" key="3">
    <source>
        <dbReference type="EMBL" id="CAL4799968.1"/>
    </source>
</evidence>